<dbReference type="STRING" id="1150368.SAMN02927921_03067"/>
<keyword evidence="1" id="KW-0812">Transmembrane</keyword>
<dbReference type="AlphaFoldDB" id="A0A1K1R0G0"/>
<feature type="transmembrane region" description="Helical" evidence="1">
    <location>
        <begin position="125"/>
        <end position="146"/>
    </location>
</feature>
<accession>A0A1K1R0G0</accession>
<dbReference type="RefSeq" id="WP_072318259.1">
    <property type="nucleotide sequence ID" value="NZ_FPJE01000017.1"/>
</dbReference>
<sequence>MITDHQIHRRLIELSFEKAREELKKTGTSYHSKKQKAEVLSDVISEYGYTYSPKSIINLYRNLIELHKDELIKKPEVILALCKYLGYPDYEAFKVPLTDKYTEPSPTEREELKTVSRRSWNKRRIVISGIFVMSILAGLLSFKVLMPHQRWMEWQGTHYEEVSYDPQKLQHGTLKLYKEERIRIFKKITPDCNTEFFTEHGKENIWYGKNEAGQLDFFTGHGLHPETGKTLKAITPYMIRKYICKDY</sequence>
<keyword evidence="3" id="KW-1185">Reference proteome</keyword>
<evidence type="ECO:0000256" key="1">
    <source>
        <dbReference type="SAM" id="Phobius"/>
    </source>
</evidence>
<keyword evidence="1" id="KW-1133">Transmembrane helix</keyword>
<evidence type="ECO:0000313" key="3">
    <source>
        <dbReference type="Proteomes" id="UP000182248"/>
    </source>
</evidence>
<dbReference type="OrthoDB" id="1340494at2"/>
<proteinExistence type="predicted"/>
<protein>
    <submittedName>
        <fullName evidence="2">Uncharacterized protein</fullName>
    </submittedName>
</protein>
<evidence type="ECO:0000313" key="2">
    <source>
        <dbReference type="EMBL" id="SFW65663.1"/>
    </source>
</evidence>
<gene>
    <name evidence="2" type="ORF">SAMN02927921_03067</name>
</gene>
<dbReference type="Proteomes" id="UP000182248">
    <property type="component" value="Unassembled WGS sequence"/>
</dbReference>
<reference evidence="2 3" key="1">
    <citation type="submission" date="2016-11" db="EMBL/GenBank/DDBJ databases">
        <authorList>
            <person name="Jaros S."/>
            <person name="Januszkiewicz K."/>
            <person name="Wedrychowicz H."/>
        </authorList>
    </citation>
    <scope>NUCLEOTIDE SEQUENCE [LARGE SCALE GENOMIC DNA]</scope>
    <source>
        <strain evidence="2 3">CGMCC 1.12145</strain>
    </source>
</reference>
<name>A0A1K1R0G0_9FLAO</name>
<keyword evidence="1" id="KW-0472">Membrane</keyword>
<dbReference type="EMBL" id="FPJE01000017">
    <property type="protein sequence ID" value="SFW65663.1"/>
    <property type="molecule type" value="Genomic_DNA"/>
</dbReference>
<organism evidence="2 3">
    <name type="scientific">Sinomicrobium oceani</name>
    <dbReference type="NCBI Taxonomy" id="1150368"/>
    <lineage>
        <taxon>Bacteria</taxon>
        <taxon>Pseudomonadati</taxon>
        <taxon>Bacteroidota</taxon>
        <taxon>Flavobacteriia</taxon>
        <taxon>Flavobacteriales</taxon>
        <taxon>Flavobacteriaceae</taxon>
        <taxon>Sinomicrobium</taxon>
    </lineage>
</organism>